<dbReference type="AlphaFoldDB" id="A0AA37HPD5"/>
<sequence length="93" mass="10134">MSETAETAETALIVIDVQESFRHRLFFRTDGLAAYVERQQPLIDGAVALRLPIVQVFHLADQGPFSDAGDPSCDDCWPSARPIGPAHIETPSA</sequence>
<evidence type="ECO:0000313" key="2">
    <source>
        <dbReference type="Proteomes" id="UP001055108"/>
    </source>
</evidence>
<proteinExistence type="predicted"/>
<protein>
    <recommendedName>
        <fullName evidence="3">Isochorismatase hydrolase</fullName>
    </recommendedName>
</protein>
<comment type="caution">
    <text evidence="1">The sequence shown here is derived from an EMBL/GenBank/DDBJ whole genome shotgun (WGS) entry which is preliminary data.</text>
</comment>
<reference evidence="1" key="2">
    <citation type="submission" date="2021-08" db="EMBL/GenBank/DDBJ databases">
        <authorList>
            <person name="Tani A."/>
            <person name="Ola A."/>
            <person name="Ogura Y."/>
            <person name="Katsura K."/>
            <person name="Hayashi T."/>
        </authorList>
    </citation>
    <scope>NUCLEOTIDE SEQUENCE</scope>
    <source>
        <strain evidence="1">NBRC 103626</strain>
    </source>
</reference>
<evidence type="ECO:0000313" key="1">
    <source>
        <dbReference type="EMBL" id="GJD79285.1"/>
    </source>
</evidence>
<dbReference type="InterPro" id="IPR036380">
    <property type="entry name" value="Isochorismatase-like_sf"/>
</dbReference>
<accession>A0AA37HPD5</accession>
<reference evidence="1" key="1">
    <citation type="journal article" date="2016" name="Front. Microbiol.">
        <title>Genome Sequence of the Piezophilic, Mesophilic Sulfate-Reducing Bacterium Desulfovibrio indicus J2T.</title>
        <authorList>
            <person name="Cao J."/>
            <person name="Maignien L."/>
            <person name="Shao Z."/>
            <person name="Alain K."/>
            <person name="Jebbar M."/>
        </authorList>
    </citation>
    <scope>NUCLEOTIDE SEQUENCE</scope>
    <source>
        <strain evidence="1">NBRC 103626</strain>
    </source>
</reference>
<dbReference type="Gene3D" id="3.40.50.850">
    <property type="entry name" value="Isochorismatase-like"/>
    <property type="match status" value="1"/>
</dbReference>
<organism evidence="1 2">
    <name type="scientific">Methylobacterium gregans</name>
    <dbReference type="NCBI Taxonomy" id="374424"/>
    <lineage>
        <taxon>Bacteria</taxon>
        <taxon>Pseudomonadati</taxon>
        <taxon>Pseudomonadota</taxon>
        <taxon>Alphaproteobacteria</taxon>
        <taxon>Hyphomicrobiales</taxon>
        <taxon>Methylobacteriaceae</taxon>
        <taxon>Methylobacterium</taxon>
    </lineage>
</organism>
<name>A0AA37HPD5_9HYPH</name>
<gene>
    <name evidence="1" type="ORF">NBEOAGPD_2509</name>
</gene>
<dbReference type="EMBL" id="BPQM01000059">
    <property type="protein sequence ID" value="GJD79285.1"/>
    <property type="molecule type" value="Genomic_DNA"/>
</dbReference>
<dbReference type="Proteomes" id="UP001055108">
    <property type="component" value="Unassembled WGS sequence"/>
</dbReference>
<dbReference type="SUPFAM" id="SSF52499">
    <property type="entry name" value="Isochorismatase-like hydrolases"/>
    <property type="match status" value="1"/>
</dbReference>
<dbReference type="RefSeq" id="WP_238303336.1">
    <property type="nucleotide sequence ID" value="NZ_BPQM01000059.1"/>
</dbReference>
<keyword evidence="2" id="KW-1185">Reference proteome</keyword>
<evidence type="ECO:0008006" key="3">
    <source>
        <dbReference type="Google" id="ProtNLM"/>
    </source>
</evidence>